<reference evidence="1" key="2">
    <citation type="submission" date="2019-01" db="UniProtKB">
        <authorList>
            <consortium name="EnsemblPlants"/>
        </authorList>
    </citation>
    <scope>IDENTIFICATION</scope>
    <source>
        <strain evidence="1">cv. Heinz 1706</strain>
    </source>
</reference>
<evidence type="ECO:0000313" key="2">
    <source>
        <dbReference type="Proteomes" id="UP000004994"/>
    </source>
</evidence>
<name>A0A3Q7JV78_SOLLC</name>
<accession>A0A3Q7JV78</accession>
<keyword evidence="2" id="KW-1185">Reference proteome</keyword>
<dbReference type="PaxDb" id="4081-Solyc12g036910.1.1"/>
<dbReference type="Proteomes" id="UP000004994">
    <property type="component" value="Chromosome 12"/>
</dbReference>
<proteinExistence type="predicted"/>
<evidence type="ECO:0000313" key="1">
    <source>
        <dbReference type="EnsemblPlants" id="Solyc12g036910.2.1.1"/>
    </source>
</evidence>
<sequence length="161" mass="17756">VRALWVRAVVASWSCSYLLIIPRRYAGVDVPLQLLMLLVSSPDKCASGGAAISVIYCCCFSRSFRRLLMLLSLAFTGGLSRPVVVVGRLRWCQGGEKKGDEGRGRLLGDGGEKGEGQAWRGAVREAAGGCLEEERRGGWRREERRGGLRLLFFLEKFIPPL</sequence>
<dbReference type="EnsemblPlants" id="Solyc12g036910.2.1">
    <property type="protein sequence ID" value="Solyc12g036910.2.1.1"/>
    <property type="gene ID" value="Solyc12g036910.2"/>
</dbReference>
<dbReference type="Gramene" id="Solyc12g036910.2.1">
    <property type="protein sequence ID" value="Solyc12g036910.2.1.1"/>
    <property type="gene ID" value="Solyc12g036910.2"/>
</dbReference>
<dbReference type="InParanoid" id="A0A3Q7JV78"/>
<organism evidence="1">
    <name type="scientific">Solanum lycopersicum</name>
    <name type="common">Tomato</name>
    <name type="synonym">Lycopersicon esculentum</name>
    <dbReference type="NCBI Taxonomy" id="4081"/>
    <lineage>
        <taxon>Eukaryota</taxon>
        <taxon>Viridiplantae</taxon>
        <taxon>Streptophyta</taxon>
        <taxon>Embryophyta</taxon>
        <taxon>Tracheophyta</taxon>
        <taxon>Spermatophyta</taxon>
        <taxon>Magnoliopsida</taxon>
        <taxon>eudicotyledons</taxon>
        <taxon>Gunneridae</taxon>
        <taxon>Pentapetalae</taxon>
        <taxon>asterids</taxon>
        <taxon>lamiids</taxon>
        <taxon>Solanales</taxon>
        <taxon>Solanaceae</taxon>
        <taxon>Solanoideae</taxon>
        <taxon>Solaneae</taxon>
        <taxon>Solanum</taxon>
        <taxon>Solanum subgen. Lycopersicon</taxon>
    </lineage>
</organism>
<reference evidence="1" key="1">
    <citation type="journal article" date="2012" name="Nature">
        <title>The tomato genome sequence provides insights into fleshy fruit evolution.</title>
        <authorList>
            <consortium name="Tomato Genome Consortium"/>
        </authorList>
    </citation>
    <scope>NUCLEOTIDE SEQUENCE [LARGE SCALE GENOMIC DNA]</scope>
    <source>
        <strain evidence="1">cv. Heinz 1706</strain>
    </source>
</reference>
<protein>
    <submittedName>
        <fullName evidence="1">Uncharacterized protein</fullName>
    </submittedName>
</protein>
<dbReference type="AlphaFoldDB" id="A0A3Q7JV78"/>